<dbReference type="SUPFAM" id="SSF56219">
    <property type="entry name" value="DNase I-like"/>
    <property type="match status" value="1"/>
</dbReference>
<dbReference type="InterPro" id="IPR036691">
    <property type="entry name" value="Endo/exonu/phosph_ase_sf"/>
</dbReference>
<keyword evidence="2" id="KW-1185">Reference proteome</keyword>
<proteinExistence type="predicted"/>
<evidence type="ECO:0000313" key="2">
    <source>
        <dbReference type="Proteomes" id="UP000829291"/>
    </source>
</evidence>
<dbReference type="Pfam" id="PF14529">
    <property type="entry name" value="Exo_endo_phos_2"/>
    <property type="match status" value="1"/>
</dbReference>
<evidence type="ECO:0000259" key="1">
    <source>
        <dbReference type="Pfam" id="PF14529"/>
    </source>
</evidence>
<dbReference type="Proteomes" id="UP000829291">
    <property type="component" value="Chromosome 5"/>
</dbReference>
<organism evidence="2 3">
    <name type="scientific">Neodiprion lecontei</name>
    <name type="common">Redheaded pine sawfly</name>
    <dbReference type="NCBI Taxonomy" id="441921"/>
    <lineage>
        <taxon>Eukaryota</taxon>
        <taxon>Metazoa</taxon>
        <taxon>Ecdysozoa</taxon>
        <taxon>Arthropoda</taxon>
        <taxon>Hexapoda</taxon>
        <taxon>Insecta</taxon>
        <taxon>Pterygota</taxon>
        <taxon>Neoptera</taxon>
        <taxon>Endopterygota</taxon>
        <taxon>Hymenoptera</taxon>
        <taxon>Tenthredinoidea</taxon>
        <taxon>Diprionidae</taxon>
        <taxon>Diprioninae</taxon>
        <taxon>Neodiprion</taxon>
    </lineage>
</organism>
<dbReference type="Gene3D" id="3.60.10.10">
    <property type="entry name" value="Endonuclease/exonuclease/phosphatase"/>
    <property type="match status" value="1"/>
</dbReference>
<sequence length="499" mass="56982">MPVVGWRLSLKNNFKPKQPSRNINTLLELFQSTLDETLCSFGHLRILLTGDFNARLGNLNSLPEEVTLGSNLSPDRVSLDTVTNYRGQKLVECLENNSLILLNGRTLSDTPAQFTCTHIGHSIVDFGWISSNGLKDIKDLEVIQEHNPSDHFPVLISLTAERDELPDALEKKARRVRLKWKPEKKEEYKDYLRHSNSIAADFEAEDVEIIAAKLSGAIVGAAHAAQMSSTSYTGHHKIKKRKQDWFDSECSAAHELVKKSFADCKSASFNNAQLEIYRRAKRDYFKLTKKKKRKLQIKKLDALANTKNAAEFWKTIKEVRRTQSLPNPIPLRDWEDFYDKITPQIAPDSTTFVGVEHPELDKEFTMEELDKAFASSKNNKSPGPDDIQNEFLKNMPYNWKLYTLCLNNKILREETTPEHWFTALISLIHKKGDKLDPLNYRSIALINHIAKLLTNMINKRLTKWAEKCKILPESQAGFRAGEEAAMTTYLLCSLHLTVD</sequence>
<dbReference type="RefSeq" id="XP_046597852.1">
    <property type="nucleotide sequence ID" value="XM_046741896.1"/>
</dbReference>
<protein>
    <submittedName>
        <fullName evidence="3">Uncharacterized protein LOC124294788</fullName>
    </submittedName>
</protein>
<accession>A0ABM3GC54</accession>
<feature type="domain" description="Endonuclease/exonuclease/phosphatase" evidence="1">
    <location>
        <begin position="28"/>
        <end position="154"/>
    </location>
</feature>
<dbReference type="InterPro" id="IPR005135">
    <property type="entry name" value="Endo/exonuclease/phosphatase"/>
</dbReference>
<name>A0ABM3GC54_NEOLC</name>
<dbReference type="GeneID" id="124294788"/>
<dbReference type="PANTHER" id="PTHR19446">
    <property type="entry name" value="REVERSE TRANSCRIPTASES"/>
    <property type="match status" value="1"/>
</dbReference>
<gene>
    <name evidence="3" type="primary">LOC124294788</name>
</gene>
<reference evidence="3" key="1">
    <citation type="submission" date="2025-08" db="UniProtKB">
        <authorList>
            <consortium name="RefSeq"/>
        </authorList>
    </citation>
    <scope>IDENTIFICATION</scope>
    <source>
        <tissue evidence="3">Thorax and Abdomen</tissue>
    </source>
</reference>
<evidence type="ECO:0000313" key="3">
    <source>
        <dbReference type="RefSeq" id="XP_046597852.1"/>
    </source>
</evidence>